<dbReference type="GO" id="GO:0015209">
    <property type="term" value="F:cytosine transmembrane transporter activity"/>
    <property type="evidence" value="ECO:0007669"/>
    <property type="project" value="InterPro"/>
</dbReference>
<dbReference type="CDD" id="cd11484">
    <property type="entry name" value="SLC-NCS1sbd_CobB-like"/>
    <property type="match status" value="1"/>
</dbReference>
<organism evidence="7 8">
    <name type="scientific">Emergencia timonensis</name>
    <dbReference type="NCBI Taxonomy" id="1776384"/>
    <lineage>
        <taxon>Bacteria</taxon>
        <taxon>Bacillati</taxon>
        <taxon>Bacillota</taxon>
        <taxon>Clostridia</taxon>
        <taxon>Peptostreptococcales</taxon>
        <taxon>Anaerovoracaceae</taxon>
        <taxon>Emergencia</taxon>
    </lineage>
</organism>
<dbReference type="PANTHER" id="PTHR30569:SF0">
    <property type="entry name" value="CYTOSINE PERMEASE"/>
    <property type="match status" value="1"/>
</dbReference>
<dbReference type="RefSeq" id="WP_118336664.1">
    <property type="nucleotide sequence ID" value="NZ_AP025567.1"/>
</dbReference>
<evidence type="ECO:0000313" key="8">
    <source>
        <dbReference type="Proteomes" id="UP000284841"/>
    </source>
</evidence>
<protein>
    <submittedName>
        <fullName evidence="7">Cytosine permease</fullName>
    </submittedName>
</protein>
<proteinExistence type="inferred from homology"/>
<feature type="transmembrane region" description="Helical" evidence="6">
    <location>
        <begin position="206"/>
        <end position="228"/>
    </location>
</feature>
<name>A0A415DUJ5_9FIRM</name>
<gene>
    <name evidence="7" type="ORF">DW099_18490</name>
</gene>
<feature type="transmembrane region" description="Helical" evidence="6">
    <location>
        <begin position="341"/>
        <end position="363"/>
    </location>
</feature>
<dbReference type="Proteomes" id="UP000284841">
    <property type="component" value="Unassembled WGS sequence"/>
</dbReference>
<evidence type="ECO:0000256" key="6">
    <source>
        <dbReference type="SAM" id="Phobius"/>
    </source>
</evidence>
<dbReference type="PANTHER" id="PTHR30569">
    <property type="entry name" value="CYTOSINE TRANSPORTER CODB"/>
    <property type="match status" value="1"/>
</dbReference>
<reference evidence="7 8" key="1">
    <citation type="submission" date="2018-08" db="EMBL/GenBank/DDBJ databases">
        <title>A genome reference for cultivated species of the human gut microbiota.</title>
        <authorList>
            <person name="Zou Y."/>
            <person name="Xue W."/>
            <person name="Luo G."/>
        </authorList>
    </citation>
    <scope>NUCLEOTIDE SEQUENCE [LARGE SCALE GENOMIC DNA]</scope>
    <source>
        <strain evidence="7 8">AM07-24</strain>
    </source>
</reference>
<dbReference type="GO" id="GO:0005886">
    <property type="term" value="C:plasma membrane"/>
    <property type="evidence" value="ECO:0007669"/>
    <property type="project" value="TreeGrafter"/>
</dbReference>
<feature type="transmembrane region" description="Helical" evidence="6">
    <location>
        <begin position="99"/>
        <end position="117"/>
    </location>
</feature>
<evidence type="ECO:0000256" key="3">
    <source>
        <dbReference type="ARBA" id="ARBA00022692"/>
    </source>
</evidence>
<keyword evidence="3 6" id="KW-0812">Transmembrane</keyword>
<dbReference type="InterPro" id="IPR030191">
    <property type="entry name" value="CodB"/>
</dbReference>
<dbReference type="Gene3D" id="1.10.4160.10">
    <property type="entry name" value="Hydantoin permease"/>
    <property type="match status" value="1"/>
</dbReference>
<evidence type="ECO:0000256" key="2">
    <source>
        <dbReference type="ARBA" id="ARBA00008974"/>
    </source>
</evidence>
<feature type="transmembrane region" description="Helical" evidence="6">
    <location>
        <begin position="398"/>
        <end position="416"/>
    </location>
</feature>
<evidence type="ECO:0000256" key="5">
    <source>
        <dbReference type="ARBA" id="ARBA00023136"/>
    </source>
</evidence>
<evidence type="ECO:0000256" key="4">
    <source>
        <dbReference type="ARBA" id="ARBA00022989"/>
    </source>
</evidence>
<comment type="subcellular location">
    <subcellularLocation>
        <location evidence="1">Membrane</location>
        <topology evidence="1">Multi-pass membrane protein</topology>
    </subcellularLocation>
</comment>
<evidence type="ECO:0000256" key="1">
    <source>
        <dbReference type="ARBA" id="ARBA00004141"/>
    </source>
</evidence>
<feature type="transmembrane region" description="Helical" evidence="6">
    <location>
        <begin position="317"/>
        <end position="335"/>
    </location>
</feature>
<keyword evidence="4 6" id="KW-1133">Transmembrane helix</keyword>
<feature type="transmembrane region" description="Helical" evidence="6">
    <location>
        <begin position="26"/>
        <end position="46"/>
    </location>
</feature>
<feature type="transmembrane region" description="Helical" evidence="6">
    <location>
        <begin position="282"/>
        <end position="305"/>
    </location>
</feature>
<feature type="transmembrane region" description="Helical" evidence="6">
    <location>
        <begin position="165"/>
        <end position="186"/>
    </location>
</feature>
<dbReference type="AlphaFoldDB" id="A0A415DUJ5"/>
<dbReference type="EMBL" id="QRMS01000008">
    <property type="protein sequence ID" value="RHJ83712.1"/>
    <property type="molecule type" value="Genomic_DNA"/>
</dbReference>
<sequence length="434" mass="45622">MTSSNNKSKTENVALGRIDLSERKSWLSIGFIWSGILICVPALMVGGMVGTSMTIGKAIFSMLLGYICILVFMIPLGISSADLGLPTVMNASRSFGIGGSRVIVSIIIAISMVGWFGFQANVCGNSFSQIMGDYLGISIPVWVSSIIWGAIMLLTAVLGIGMIRYLNMVAVPLLLFGLLYGLYYGLVQMDGATVLSAYEPQQEMSVSTGMNLTMSGFITGAVTAGDYTRYAKSRGDTVKACLVGVVPAGVAVLGIGAILAVIAGTGDLTIVLSNTNLPVLGLLILVFATWTTATSSAYAGGIAGVNVLKLKDDKRAMLTLILGIVGIGLAAGGIIDHFVEFLNFLTNMTPPVAGVLVAEYFVFCKGKAEHWKPTKGGNIVGIVAWLCGVAGSMLLGSFFVPSINAIIISFVIYLVLRHFVPIKAEDEVELADAN</sequence>
<comment type="caution">
    <text evidence="7">The sequence shown here is derived from an EMBL/GenBank/DDBJ whole genome shotgun (WGS) entry which is preliminary data.</text>
</comment>
<dbReference type="OrthoDB" id="9780088at2"/>
<keyword evidence="8" id="KW-1185">Reference proteome</keyword>
<feature type="transmembrane region" description="Helical" evidence="6">
    <location>
        <begin position="375"/>
        <end position="392"/>
    </location>
</feature>
<feature type="transmembrane region" description="Helical" evidence="6">
    <location>
        <begin position="240"/>
        <end position="262"/>
    </location>
</feature>
<dbReference type="Pfam" id="PF02133">
    <property type="entry name" value="Transp_cyt_pur"/>
    <property type="match status" value="1"/>
</dbReference>
<dbReference type="STRING" id="1776384.GCA_900086585_01190"/>
<keyword evidence="5 6" id="KW-0472">Membrane</keyword>
<evidence type="ECO:0000313" key="7">
    <source>
        <dbReference type="EMBL" id="RHJ83712.1"/>
    </source>
</evidence>
<accession>A0A415DUJ5</accession>
<dbReference type="InterPro" id="IPR001248">
    <property type="entry name" value="Pur-cyt_permease"/>
</dbReference>
<feature type="transmembrane region" description="Helical" evidence="6">
    <location>
        <begin position="137"/>
        <end position="158"/>
    </location>
</feature>
<comment type="similarity">
    <text evidence="2">Belongs to the purine-cytosine permease (2.A.39) family.</text>
</comment>
<feature type="transmembrane region" description="Helical" evidence="6">
    <location>
        <begin position="58"/>
        <end position="78"/>
    </location>
</feature>